<evidence type="ECO:0000259" key="9">
    <source>
        <dbReference type="PROSITE" id="PS51294"/>
    </source>
</evidence>
<comment type="caution">
    <text evidence="10">The sequence shown here is derived from an EMBL/GenBank/DDBJ whole genome shotgun (WGS) entry which is preliminary data.</text>
</comment>
<dbReference type="InterPro" id="IPR050560">
    <property type="entry name" value="MYB_TF"/>
</dbReference>
<dbReference type="SMART" id="SM00717">
    <property type="entry name" value="SANT"/>
    <property type="match status" value="2"/>
</dbReference>
<keyword evidence="4" id="KW-0238">DNA-binding</keyword>
<evidence type="ECO:0000256" key="1">
    <source>
        <dbReference type="ARBA" id="ARBA00004123"/>
    </source>
</evidence>
<feature type="domain" description="HTH myb-type" evidence="9">
    <location>
        <begin position="1"/>
        <end position="54"/>
    </location>
</feature>
<evidence type="ECO:0000256" key="6">
    <source>
        <dbReference type="ARBA" id="ARBA00023242"/>
    </source>
</evidence>
<dbReference type="InterPro" id="IPR017930">
    <property type="entry name" value="Myb_dom"/>
</dbReference>
<evidence type="ECO:0000256" key="5">
    <source>
        <dbReference type="ARBA" id="ARBA00023163"/>
    </source>
</evidence>
<dbReference type="EMBL" id="JANQDX010000010">
    <property type="protein sequence ID" value="KAL0917583.1"/>
    <property type="molecule type" value="Genomic_DNA"/>
</dbReference>
<keyword evidence="5" id="KW-0804">Transcription</keyword>
<feature type="domain" description="Myb-like" evidence="8">
    <location>
        <begin position="51"/>
        <end position="101"/>
    </location>
</feature>
<protein>
    <submittedName>
        <fullName evidence="10">Uncharacterized protein</fullName>
    </submittedName>
</protein>
<dbReference type="InterPro" id="IPR001005">
    <property type="entry name" value="SANT/Myb"/>
</dbReference>
<feature type="domain" description="Myb-like" evidence="8">
    <location>
        <begin position="4"/>
        <end position="50"/>
    </location>
</feature>
<dbReference type="Pfam" id="PF00249">
    <property type="entry name" value="Myb_DNA-binding"/>
    <property type="match status" value="2"/>
</dbReference>
<evidence type="ECO:0000256" key="4">
    <source>
        <dbReference type="ARBA" id="ARBA00023125"/>
    </source>
</evidence>
<organism evidence="10 11">
    <name type="scientific">Dendrobium thyrsiflorum</name>
    <name type="common">Pinecone-like raceme dendrobium</name>
    <name type="synonym">Orchid</name>
    <dbReference type="NCBI Taxonomy" id="117978"/>
    <lineage>
        <taxon>Eukaryota</taxon>
        <taxon>Viridiplantae</taxon>
        <taxon>Streptophyta</taxon>
        <taxon>Embryophyta</taxon>
        <taxon>Tracheophyta</taxon>
        <taxon>Spermatophyta</taxon>
        <taxon>Magnoliopsida</taxon>
        <taxon>Liliopsida</taxon>
        <taxon>Asparagales</taxon>
        <taxon>Orchidaceae</taxon>
        <taxon>Epidendroideae</taxon>
        <taxon>Malaxideae</taxon>
        <taxon>Dendrobiinae</taxon>
        <taxon>Dendrobium</taxon>
    </lineage>
</organism>
<dbReference type="PANTHER" id="PTHR45614:SF150">
    <property type="entry name" value="MYB-LIKE DNA-BINDING DOMAIN CONTAINING PROTEIN, EXPRESSED"/>
    <property type="match status" value="1"/>
</dbReference>
<evidence type="ECO:0000256" key="2">
    <source>
        <dbReference type="ARBA" id="ARBA00022737"/>
    </source>
</evidence>
<dbReference type="PROSITE" id="PS51294">
    <property type="entry name" value="HTH_MYB"/>
    <property type="match status" value="2"/>
</dbReference>
<keyword evidence="3" id="KW-0805">Transcription regulation</keyword>
<dbReference type="AlphaFoldDB" id="A0ABD0UY28"/>
<keyword evidence="2" id="KW-0677">Repeat</keyword>
<dbReference type="PANTHER" id="PTHR45614">
    <property type="entry name" value="MYB PROTEIN-RELATED"/>
    <property type="match status" value="1"/>
</dbReference>
<dbReference type="Gene3D" id="1.10.10.60">
    <property type="entry name" value="Homeodomain-like"/>
    <property type="match status" value="2"/>
</dbReference>
<dbReference type="PROSITE" id="PS50090">
    <property type="entry name" value="MYB_LIKE"/>
    <property type="match status" value="2"/>
</dbReference>
<evidence type="ECO:0000313" key="10">
    <source>
        <dbReference type="EMBL" id="KAL0917583.1"/>
    </source>
</evidence>
<dbReference type="InterPro" id="IPR009057">
    <property type="entry name" value="Homeodomain-like_sf"/>
</dbReference>
<keyword evidence="6" id="KW-0539">Nucleus</keyword>
<gene>
    <name evidence="10" type="ORF">M5K25_012656</name>
</gene>
<accession>A0ABD0UY28</accession>
<evidence type="ECO:0000256" key="3">
    <source>
        <dbReference type="ARBA" id="ARBA00023015"/>
    </source>
</evidence>
<evidence type="ECO:0000256" key="7">
    <source>
        <dbReference type="SAM" id="MobiDB-lite"/>
    </source>
</evidence>
<evidence type="ECO:0000313" key="11">
    <source>
        <dbReference type="Proteomes" id="UP001552299"/>
    </source>
</evidence>
<comment type="subcellular location">
    <subcellularLocation>
        <location evidence="1">Nucleus</location>
    </subcellularLocation>
</comment>
<name>A0ABD0UY28_DENTH</name>
<feature type="region of interest" description="Disordered" evidence="7">
    <location>
        <begin position="189"/>
        <end position="213"/>
    </location>
</feature>
<dbReference type="GO" id="GO:0005634">
    <property type="term" value="C:nucleus"/>
    <property type="evidence" value="ECO:0007669"/>
    <property type="project" value="UniProtKB-SubCell"/>
</dbReference>
<sequence>MCTRGHWMPEEDEKLKELVTRHGPHNWNAIAEKLKGRSGKSCRLRWFNQLDPRILRSPFTKEEEERLITSHRIHGNRWSVIARFFPGRTDNAVKNHWHVIMARRSRETSKVLKLEEYLPSEEKQRREELKLKFSKDFFSSNLIVGGDGGISYGYNSASQSLQFYSYYNGNTSRESSIEFYDFLQVNTSDSNGTGERMEEEEQEEHDKEQLDSEAGVPFIDFLAV</sequence>
<dbReference type="Proteomes" id="UP001552299">
    <property type="component" value="Unassembled WGS sequence"/>
</dbReference>
<reference evidence="10 11" key="1">
    <citation type="journal article" date="2024" name="Plant Biotechnol. J.">
        <title>Dendrobium thyrsiflorum genome and its molecular insights into genes involved in important horticultural traits.</title>
        <authorList>
            <person name="Chen B."/>
            <person name="Wang J.Y."/>
            <person name="Zheng P.J."/>
            <person name="Li K.L."/>
            <person name="Liang Y.M."/>
            <person name="Chen X.F."/>
            <person name="Zhang C."/>
            <person name="Zhao X."/>
            <person name="He X."/>
            <person name="Zhang G.Q."/>
            <person name="Liu Z.J."/>
            <person name="Xu Q."/>
        </authorList>
    </citation>
    <scope>NUCLEOTIDE SEQUENCE [LARGE SCALE GENOMIC DNA]</scope>
    <source>
        <strain evidence="10">GZMU011</strain>
    </source>
</reference>
<proteinExistence type="predicted"/>
<dbReference type="SUPFAM" id="SSF46689">
    <property type="entry name" value="Homeodomain-like"/>
    <property type="match status" value="1"/>
</dbReference>
<dbReference type="CDD" id="cd00167">
    <property type="entry name" value="SANT"/>
    <property type="match status" value="2"/>
</dbReference>
<evidence type="ECO:0000259" key="8">
    <source>
        <dbReference type="PROSITE" id="PS50090"/>
    </source>
</evidence>
<keyword evidence="11" id="KW-1185">Reference proteome</keyword>
<feature type="domain" description="HTH myb-type" evidence="9">
    <location>
        <begin position="56"/>
        <end position="105"/>
    </location>
</feature>
<dbReference type="FunFam" id="1.10.10.60:FF:000060">
    <property type="entry name" value="MYB transcription factor"/>
    <property type="match status" value="1"/>
</dbReference>
<dbReference type="GO" id="GO:0003677">
    <property type="term" value="F:DNA binding"/>
    <property type="evidence" value="ECO:0007669"/>
    <property type="project" value="UniProtKB-KW"/>
</dbReference>